<feature type="region of interest" description="Disordered" evidence="8">
    <location>
        <begin position="349"/>
        <end position="711"/>
    </location>
</feature>
<dbReference type="Pfam" id="PF02854">
    <property type="entry name" value="MIF4G"/>
    <property type="match status" value="1"/>
</dbReference>
<keyword evidence="4 7" id="KW-0863">Zinc-finger</keyword>
<feature type="compositionally biased region" description="Acidic residues" evidence="8">
    <location>
        <begin position="380"/>
        <end position="390"/>
    </location>
</feature>
<evidence type="ECO:0000256" key="5">
    <source>
        <dbReference type="ARBA" id="ARBA00022833"/>
    </source>
</evidence>
<dbReference type="InterPro" id="IPR003890">
    <property type="entry name" value="MIF4G-like_typ-3"/>
</dbReference>
<comment type="caution">
    <text evidence="11">The sequence shown here is derived from an EMBL/GenBank/DDBJ whole genome shotgun (WGS) entry which is preliminary data.</text>
</comment>
<dbReference type="GO" id="GO:0003723">
    <property type="term" value="F:RNA binding"/>
    <property type="evidence" value="ECO:0007669"/>
    <property type="project" value="InterPro"/>
</dbReference>
<feature type="domain" description="MI" evidence="10">
    <location>
        <begin position="1030"/>
        <end position="1164"/>
    </location>
</feature>
<dbReference type="PROSITE" id="PS51366">
    <property type="entry name" value="MI"/>
    <property type="match status" value="1"/>
</dbReference>
<organism evidence="11 12">
    <name type="scientific">Rhizoctonia solani</name>
    <dbReference type="NCBI Taxonomy" id="456999"/>
    <lineage>
        <taxon>Eukaryota</taxon>
        <taxon>Fungi</taxon>
        <taxon>Dikarya</taxon>
        <taxon>Basidiomycota</taxon>
        <taxon>Agaricomycotina</taxon>
        <taxon>Agaricomycetes</taxon>
        <taxon>Cantharellales</taxon>
        <taxon>Ceratobasidiaceae</taxon>
        <taxon>Rhizoctonia</taxon>
    </lineage>
</organism>
<accession>A0A8H2WI13</accession>
<dbReference type="SMART" id="SM00543">
    <property type="entry name" value="MIF4G"/>
    <property type="match status" value="1"/>
</dbReference>
<evidence type="ECO:0000256" key="8">
    <source>
        <dbReference type="SAM" id="MobiDB-lite"/>
    </source>
</evidence>
<comment type="subcellular location">
    <subcellularLocation>
        <location evidence="1">Nucleus</location>
        <location evidence="1">Nucleolus</location>
    </subcellularLocation>
</comment>
<dbReference type="InterPro" id="IPR016024">
    <property type="entry name" value="ARM-type_fold"/>
</dbReference>
<dbReference type="Gene3D" id="4.10.1000.10">
    <property type="entry name" value="Zinc finger, CCCH-type"/>
    <property type="match status" value="2"/>
</dbReference>
<dbReference type="GO" id="GO:0008270">
    <property type="term" value="F:zinc ion binding"/>
    <property type="evidence" value="ECO:0007669"/>
    <property type="project" value="UniProtKB-KW"/>
</dbReference>
<dbReference type="EMBL" id="CAJMWQ010000740">
    <property type="protein sequence ID" value="CAE6373694.1"/>
    <property type="molecule type" value="Genomic_DNA"/>
</dbReference>
<feature type="domain" description="C3H1-type" evidence="9">
    <location>
        <begin position="199"/>
        <end position="222"/>
    </location>
</feature>
<dbReference type="GO" id="GO:0005730">
    <property type="term" value="C:nucleolus"/>
    <property type="evidence" value="ECO:0007669"/>
    <property type="project" value="UniProtKB-SubCell"/>
</dbReference>
<evidence type="ECO:0000256" key="2">
    <source>
        <dbReference type="ARBA" id="ARBA00006856"/>
    </source>
</evidence>
<feature type="region of interest" description="Disordered" evidence="8">
    <location>
        <begin position="82"/>
        <end position="111"/>
    </location>
</feature>
<evidence type="ECO:0000313" key="11">
    <source>
        <dbReference type="EMBL" id="CAE6373694.1"/>
    </source>
</evidence>
<dbReference type="SMART" id="SM00356">
    <property type="entry name" value="ZnF_C3H1"/>
    <property type="match status" value="4"/>
</dbReference>
<dbReference type="PANTHER" id="PTHR18034:SF4">
    <property type="entry name" value="NUCLEOLAR MIF4G DOMAIN-CONTAINING PROTEIN 1"/>
    <property type="match status" value="1"/>
</dbReference>
<proteinExistence type="inferred from homology"/>
<evidence type="ECO:0000256" key="3">
    <source>
        <dbReference type="ARBA" id="ARBA00022723"/>
    </source>
</evidence>
<dbReference type="InterPro" id="IPR036855">
    <property type="entry name" value="Znf_CCCH_sf"/>
</dbReference>
<evidence type="ECO:0000256" key="4">
    <source>
        <dbReference type="ARBA" id="ARBA00022771"/>
    </source>
</evidence>
<dbReference type="InterPro" id="IPR003891">
    <property type="entry name" value="Initiation_fac_eIF4g_MI"/>
</dbReference>
<dbReference type="InterPro" id="IPR000571">
    <property type="entry name" value="Znf_CCCH"/>
</dbReference>
<dbReference type="InterPro" id="IPR050781">
    <property type="entry name" value="CWC22_splicing_factor"/>
</dbReference>
<feature type="zinc finger region" description="C3H1-type" evidence="7">
    <location>
        <begin position="199"/>
        <end position="222"/>
    </location>
</feature>
<feature type="zinc finger region" description="C3H1-type" evidence="7">
    <location>
        <begin position="167"/>
        <end position="195"/>
    </location>
</feature>
<keyword evidence="6" id="KW-0539">Nucleus</keyword>
<dbReference type="GO" id="GO:0042274">
    <property type="term" value="P:ribosomal small subunit biogenesis"/>
    <property type="evidence" value="ECO:0007669"/>
    <property type="project" value="TreeGrafter"/>
</dbReference>
<evidence type="ECO:0000256" key="6">
    <source>
        <dbReference type="ARBA" id="ARBA00023242"/>
    </source>
</evidence>
<keyword evidence="3 7" id="KW-0479">Metal-binding</keyword>
<dbReference type="PANTHER" id="PTHR18034">
    <property type="entry name" value="CELL CYCLE CONTROL PROTEIN CWF22-RELATED"/>
    <property type="match status" value="1"/>
</dbReference>
<evidence type="ECO:0000259" key="10">
    <source>
        <dbReference type="PROSITE" id="PS51366"/>
    </source>
</evidence>
<dbReference type="OrthoDB" id="443402at2759"/>
<dbReference type="SUPFAM" id="SSF48371">
    <property type="entry name" value="ARM repeat"/>
    <property type="match status" value="1"/>
</dbReference>
<feature type="compositionally biased region" description="Low complexity" evidence="8">
    <location>
        <begin position="483"/>
        <end position="492"/>
    </location>
</feature>
<dbReference type="SUPFAM" id="SSF90229">
    <property type="entry name" value="CCCH zinc finger"/>
    <property type="match status" value="2"/>
</dbReference>
<evidence type="ECO:0000256" key="7">
    <source>
        <dbReference type="PROSITE-ProRule" id="PRU00723"/>
    </source>
</evidence>
<feature type="region of interest" description="Disordered" evidence="8">
    <location>
        <begin position="16"/>
        <end position="50"/>
    </location>
</feature>
<feature type="compositionally biased region" description="Acidic residues" evidence="8">
    <location>
        <begin position="349"/>
        <end position="373"/>
    </location>
</feature>
<feature type="zinc finger region" description="C3H1-type" evidence="7">
    <location>
        <begin position="254"/>
        <end position="282"/>
    </location>
</feature>
<dbReference type="Gene3D" id="1.25.40.180">
    <property type="match status" value="1"/>
</dbReference>
<evidence type="ECO:0008006" key="13">
    <source>
        <dbReference type="Google" id="ProtNLM"/>
    </source>
</evidence>
<dbReference type="Pfam" id="PF02847">
    <property type="entry name" value="MA3"/>
    <property type="match status" value="1"/>
</dbReference>
<evidence type="ECO:0000313" key="12">
    <source>
        <dbReference type="Proteomes" id="UP000663826"/>
    </source>
</evidence>
<feature type="domain" description="C3H1-type" evidence="9">
    <location>
        <begin position="223"/>
        <end position="251"/>
    </location>
</feature>
<dbReference type="Proteomes" id="UP000663826">
    <property type="component" value="Unassembled WGS sequence"/>
</dbReference>
<gene>
    <name evidence="11" type="ORF">RDB_LOCUS17015</name>
</gene>
<feature type="domain" description="C3H1-type" evidence="9">
    <location>
        <begin position="254"/>
        <end position="282"/>
    </location>
</feature>
<keyword evidence="5 7" id="KW-0862">Zinc</keyword>
<feature type="domain" description="C3H1-type" evidence="9">
    <location>
        <begin position="167"/>
        <end position="195"/>
    </location>
</feature>
<feature type="zinc finger region" description="C3H1-type" evidence="7">
    <location>
        <begin position="223"/>
        <end position="251"/>
    </location>
</feature>
<name>A0A8H2WI13_9AGAM</name>
<dbReference type="AlphaFoldDB" id="A0A8H2WI13"/>
<protein>
    <recommendedName>
        <fullName evidence="13">Suppressor of glycerol defect protein 1 [Schizosaccharomyces pombe 972h-]</fullName>
    </recommendedName>
</protein>
<feature type="compositionally biased region" description="Acidic residues" evidence="8">
    <location>
        <begin position="600"/>
        <end position="667"/>
    </location>
</feature>
<sequence>MAQSEAQILEEISRLSGAINRHKSQTQPRGGYRGARPHVPHPHRSTKPYANPQEVVLNGQVFQSGRGGKSLVRKGVSTIARSTSAPAPISATQPSSSTTTSTTASGPTTPQYVHAGKHTLIAANRVNKKPRPPPPAVLAAKRARLAKLSKVMNNVQAHRNKTVKRRKVVEKPCKFWTRTGICQNGNTCPYQHDPQKTAICPRFVSGDCPNTPLTCPLSHDPTPERMPLCVHFQNAGRCRLGSSCPYPHVFLGDKRKEGVCRDFAVLGYCARGVECERNHVRECPDFAERGVCATKGCKLPHVIRASRGKMEAAAAKVAAQAIEESVPSVEEQKEGKQKLGDEFVSLMFEESEDEEEDGDEEQGDDDEEEEDLDMNILVSDPEDDNDNDEEIDKRTQLPQSLLEEINSKGNGELASGHVRRAGGKGKGLDRRAARKEKREAVKKGKSDYFSKSKEKQTTAEKRPSGSVDARPAKRPKIEQVNVPSAPTSTTAPKPELTSAPEGPKSKSTPKLAQPDPPPATTKPTATKPTKPKSTPLSRLLTTSTSSSKKRTKDIEDEEIAWLEAKLGISKNKRNKKGYGGAFSADGLDDILGDLDRIEMDADELGSDGESEGPDEEEGSEDGEEGEGGSEEGEGESEDEVELDEDAEDQDSQSDEDDDDKEGSDEEVPTLLDHSEEKDQVAEAPTTQSKGAYVPPHLRQKADSSSSQTPEQAKLARQLKGLLNRLSEQNIEAIVGEVEALYRSNPRNDVTRALTNIILDSVSSSANLLDTFVILHAAFVAAIHKIIGIEFAAFFIENTVSSYEKHWNNLRSNSPENPEEPTVGGKESSNLLVLLSELYSFQVISCVLIYDLIRALLNSEFSEFDVELLLKVVKNSGPQMRQDDPLALKDIIQLVQDKMKGKRDNELSSRFRFMVETLVNLKNNKVKRATGTGQNVGTEAIERMKKYLGGINKKRHVMSHEPLRVSLEDLHTSSKRGKWWLVGSAWGGDPLVEKQNTKAAQTGKSKDKDASGAQVTEQLMQLARQHGMNTEVRRNVFVVLVSSDDYVDACERLTQLDLQETQQREIIRVVLHCCGNERTYNPFYTLVAHHLCQKSHSHRITLQYCLWDFLRSLGETQVGGEAISRDEVANEDEVSSSMISNYAKAYAWWLARGSVALTIFKPVEFLMLQPRTKRFFNSLFAQMIVSSQSISPLVDIRSPESAIPQTRDREAIEEVITKAKRLPAMCKGIGYFIKSMLSEEQDLKAKSKRVHELVVWGLNIVKDALQQDSLSDEDGDL</sequence>
<feature type="compositionally biased region" description="Low complexity" evidence="8">
    <location>
        <begin position="82"/>
        <end position="110"/>
    </location>
</feature>
<feature type="compositionally biased region" description="Basic and acidic residues" evidence="8">
    <location>
        <begin position="426"/>
        <end position="463"/>
    </location>
</feature>
<dbReference type="Pfam" id="PF00642">
    <property type="entry name" value="zf-CCCH"/>
    <property type="match status" value="1"/>
</dbReference>
<dbReference type="SMART" id="SM00544">
    <property type="entry name" value="MA3"/>
    <property type="match status" value="1"/>
</dbReference>
<dbReference type="PROSITE" id="PS50103">
    <property type="entry name" value="ZF_C3H1"/>
    <property type="match status" value="4"/>
</dbReference>
<feature type="compositionally biased region" description="Basic residues" evidence="8">
    <location>
        <begin position="35"/>
        <end position="46"/>
    </location>
</feature>
<feature type="compositionally biased region" description="Low complexity" evidence="8">
    <location>
        <begin position="521"/>
        <end position="546"/>
    </location>
</feature>
<evidence type="ECO:0000259" key="9">
    <source>
        <dbReference type="PROSITE" id="PS50103"/>
    </source>
</evidence>
<comment type="similarity">
    <text evidence="2">Belongs to the CWC22 family.</text>
</comment>
<evidence type="ECO:0000256" key="1">
    <source>
        <dbReference type="ARBA" id="ARBA00004604"/>
    </source>
</evidence>
<reference evidence="11" key="1">
    <citation type="submission" date="2021-01" db="EMBL/GenBank/DDBJ databases">
        <authorList>
            <person name="Kaushik A."/>
        </authorList>
    </citation>
    <scope>NUCLEOTIDE SEQUENCE</scope>
    <source>
        <strain evidence="11">AG1-1B</strain>
    </source>
</reference>